<evidence type="ECO:0000313" key="1">
    <source>
        <dbReference type="EMBL" id="KAH0539690.1"/>
    </source>
</evidence>
<reference evidence="1 2" key="1">
    <citation type="journal article" date="2021" name="J. Hered.">
        <title>A chromosome-level genome assembly of the parasitoid wasp, Cotesia glomerata (Hymenoptera: Braconidae).</title>
        <authorList>
            <person name="Pinto B.J."/>
            <person name="Weis J.J."/>
            <person name="Gamble T."/>
            <person name="Ode P.J."/>
            <person name="Paul R."/>
            <person name="Zaspel J.M."/>
        </authorList>
    </citation>
    <scope>NUCLEOTIDE SEQUENCE [LARGE SCALE GENOMIC DNA]</scope>
    <source>
        <strain evidence="1">CgM1</strain>
    </source>
</reference>
<sequence>MQSSIRLKVKPLPKQLKSINMQAPESYSCLEEILQQGGAIYLPPPERLPIERERFEHINYAATRLWVIAPRDCQLPAPEIPLTGIAGALHPLLQNLFAWASICNKANPGKFRVSIDIGIFLSSSWDRKRTRDLLAVARYITRMPLGRRNGRQNETRRIEESILDGEQRGEKSKLLLY</sequence>
<keyword evidence="2" id="KW-1185">Reference proteome</keyword>
<gene>
    <name evidence="1" type="ORF">KQX54_007330</name>
</gene>
<dbReference type="AlphaFoldDB" id="A0AAV7I0X0"/>
<protein>
    <submittedName>
        <fullName evidence="1">Uncharacterized protein</fullName>
    </submittedName>
</protein>
<dbReference type="EMBL" id="JAHXZJ010002609">
    <property type="protein sequence ID" value="KAH0539690.1"/>
    <property type="molecule type" value="Genomic_DNA"/>
</dbReference>
<evidence type="ECO:0000313" key="2">
    <source>
        <dbReference type="Proteomes" id="UP000826195"/>
    </source>
</evidence>
<name>A0AAV7I0X0_COTGL</name>
<comment type="caution">
    <text evidence="1">The sequence shown here is derived from an EMBL/GenBank/DDBJ whole genome shotgun (WGS) entry which is preliminary data.</text>
</comment>
<proteinExistence type="predicted"/>
<dbReference type="Proteomes" id="UP000826195">
    <property type="component" value="Unassembled WGS sequence"/>
</dbReference>
<accession>A0AAV7I0X0</accession>
<organism evidence="1 2">
    <name type="scientific">Cotesia glomerata</name>
    <name type="common">Lepidopteran parasitic wasp</name>
    <name type="synonym">Apanteles glomeratus</name>
    <dbReference type="NCBI Taxonomy" id="32391"/>
    <lineage>
        <taxon>Eukaryota</taxon>
        <taxon>Metazoa</taxon>
        <taxon>Ecdysozoa</taxon>
        <taxon>Arthropoda</taxon>
        <taxon>Hexapoda</taxon>
        <taxon>Insecta</taxon>
        <taxon>Pterygota</taxon>
        <taxon>Neoptera</taxon>
        <taxon>Endopterygota</taxon>
        <taxon>Hymenoptera</taxon>
        <taxon>Apocrita</taxon>
        <taxon>Ichneumonoidea</taxon>
        <taxon>Braconidae</taxon>
        <taxon>Microgastrinae</taxon>
        <taxon>Cotesia</taxon>
    </lineage>
</organism>